<reference evidence="4" key="1">
    <citation type="submission" date="2020-05" db="EMBL/GenBank/DDBJ databases">
        <title>Phylogenomic resolution of chytrid fungi.</title>
        <authorList>
            <person name="Stajich J.E."/>
            <person name="Amses K."/>
            <person name="Simmons R."/>
            <person name="Seto K."/>
            <person name="Myers J."/>
            <person name="Bonds A."/>
            <person name="Quandt C.A."/>
            <person name="Barry K."/>
            <person name="Liu P."/>
            <person name="Grigoriev I."/>
            <person name="Longcore J.E."/>
            <person name="James T.Y."/>
        </authorList>
    </citation>
    <scope>NUCLEOTIDE SEQUENCE</scope>
    <source>
        <strain evidence="4">JEL0379</strain>
    </source>
</reference>
<gene>
    <name evidence="4" type="primary">ALKBH8_1</name>
    <name evidence="4" type="ORF">HDU87_000625</name>
</gene>
<evidence type="ECO:0000259" key="3">
    <source>
        <dbReference type="Pfam" id="PF08241"/>
    </source>
</evidence>
<dbReference type="SUPFAM" id="SSF53335">
    <property type="entry name" value="S-adenosyl-L-methionine-dependent methyltransferases"/>
    <property type="match status" value="1"/>
</dbReference>
<evidence type="ECO:0000313" key="5">
    <source>
        <dbReference type="Proteomes" id="UP001212152"/>
    </source>
</evidence>
<comment type="caution">
    <text evidence="4">The sequence shown here is derived from an EMBL/GenBank/DDBJ whole genome shotgun (WGS) entry which is preliminary data.</text>
</comment>
<sequence length="232" mass="26458">MDSLPKEKLEHVHVHNVYNIIAPHFSATRYKPWPIVDNFLSGLDKGSIGADVGCGNGKYLGVNPDVFTVGSDRSDKLIDIVRERGFEAMVCDNLRLPYRDSCFDFITSIAVIHHMSSPERRLMAINELIRVLKPGGHLLIFVWAFEQESRSKRRFSEQDVFVPWKMPKAIYGPASSQPNTAVAEDGGDVVYQRYYHLFREGELEEMVRQSPDAMVEACGYDRDNWYVIASKK</sequence>
<feature type="domain" description="Methyltransferase type 11" evidence="3">
    <location>
        <begin position="51"/>
        <end position="140"/>
    </location>
</feature>
<dbReference type="GO" id="GO:0005737">
    <property type="term" value="C:cytoplasm"/>
    <property type="evidence" value="ECO:0007669"/>
    <property type="project" value="TreeGrafter"/>
</dbReference>
<dbReference type="Gene3D" id="3.40.50.150">
    <property type="entry name" value="Vaccinia Virus protein VP39"/>
    <property type="match status" value="1"/>
</dbReference>
<evidence type="ECO:0000313" key="4">
    <source>
        <dbReference type="EMBL" id="KAJ3169403.1"/>
    </source>
</evidence>
<dbReference type="GO" id="GO:0000049">
    <property type="term" value="F:tRNA binding"/>
    <property type="evidence" value="ECO:0007669"/>
    <property type="project" value="TreeGrafter"/>
</dbReference>
<dbReference type="PANTHER" id="PTHR13069">
    <property type="entry name" value="ALKYLATED DNA REPAIR PROTEIN ALKB HOMOLOG 8"/>
    <property type="match status" value="1"/>
</dbReference>
<dbReference type="InterPro" id="IPR029063">
    <property type="entry name" value="SAM-dependent_MTases_sf"/>
</dbReference>
<keyword evidence="5" id="KW-1185">Reference proteome</keyword>
<organism evidence="4 5">
    <name type="scientific">Geranomyces variabilis</name>
    <dbReference type="NCBI Taxonomy" id="109894"/>
    <lineage>
        <taxon>Eukaryota</taxon>
        <taxon>Fungi</taxon>
        <taxon>Fungi incertae sedis</taxon>
        <taxon>Chytridiomycota</taxon>
        <taxon>Chytridiomycota incertae sedis</taxon>
        <taxon>Chytridiomycetes</taxon>
        <taxon>Spizellomycetales</taxon>
        <taxon>Powellomycetaceae</taxon>
        <taxon>Geranomyces</taxon>
    </lineage>
</organism>
<dbReference type="PANTHER" id="PTHR13069:SF21">
    <property type="entry name" value="ALKYLATED DNA REPAIR PROTEIN ALKB HOMOLOG 8"/>
    <property type="match status" value="1"/>
</dbReference>
<accession>A0AAD5TDN4</accession>
<evidence type="ECO:0000256" key="1">
    <source>
        <dbReference type="ARBA" id="ARBA00022603"/>
    </source>
</evidence>
<dbReference type="GO" id="GO:0106335">
    <property type="term" value="F:tRNA (5-carboxymethyluridine(34)-5-O)-methyltransferase activity"/>
    <property type="evidence" value="ECO:0007669"/>
    <property type="project" value="TreeGrafter"/>
</dbReference>
<dbReference type="InterPro" id="IPR051422">
    <property type="entry name" value="AlkB_tRNA_MeTrf/Diox"/>
</dbReference>
<dbReference type="CDD" id="cd02440">
    <property type="entry name" value="AdoMet_MTases"/>
    <property type="match status" value="1"/>
</dbReference>
<proteinExistence type="predicted"/>
<dbReference type="Pfam" id="PF08241">
    <property type="entry name" value="Methyltransf_11"/>
    <property type="match status" value="1"/>
</dbReference>
<name>A0AAD5TDN4_9FUNG</name>
<keyword evidence="2" id="KW-0808">Transferase</keyword>
<dbReference type="AlphaFoldDB" id="A0AAD5TDN4"/>
<dbReference type="GO" id="GO:0002098">
    <property type="term" value="P:tRNA wobble uridine modification"/>
    <property type="evidence" value="ECO:0007669"/>
    <property type="project" value="TreeGrafter"/>
</dbReference>
<dbReference type="GO" id="GO:0008757">
    <property type="term" value="F:S-adenosylmethionine-dependent methyltransferase activity"/>
    <property type="evidence" value="ECO:0007669"/>
    <property type="project" value="InterPro"/>
</dbReference>
<dbReference type="FunFam" id="3.40.50.150:FF:000195">
    <property type="entry name" value="Methyltransferase domain containing protein"/>
    <property type="match status" value="1"/>
</dbReference>
<keyword evidence="1" id="KW-0489">Methyltransferase</keyword>
<dbReference type="InterPro" id="IPR013216">
    <property type="entry name" value="Methyltransf_11"/>
</dbReference>
<dbReference type="GO" id="GO:0005634">
    <property type="term" value="C:nucleus"/>
    <property type="evidence" value="ECO:0007669"/>
    <property type="project" value="TreeGrafter"/>
</dbReference>
<dbReference type="Proteomes" id="UP001212152">
    <property type="component" value="Unassembled WGS sequence"/>
</dbReference>
<protein>
    <submittedName>
        <fullName evidence="4">Alkylated DNA repair protein alkB 8</fullName>
    </submittedName>
</protein>
<dbReference type="EMBL" id="JADGJQ010000107">
    <property type="protein sequence ID" value="KAJ3169403.1"/>
    <property type="molecule type" value="Genomic_DNA"/>
</dbReference>
<dbReference type="GO" id="GO:0030488">
    <property type="term" value="P:tRNA methylation"/>
    <property type="evidence" value="ECO:0007669"/>
    <property type="project" value="TreeGrafter"/>
</dbReference>
<evidence type="ECO:0000256" key="2">
    <source>
        <dbReference type="ARBA" id="ARBA00022679"/>
    </source>
</evidence>